<evidence type="ECO:0000256" key="2">
    <source>
        <dbReference type="ARBA" id="ARBA00022614"/>
    </source>
</evidence>
<dbReference type="PRINTS" id="PR00364">
    <property type="entry name" value="DISEASERSIST"/>
</dbReference>
<sequence length="837" mass="96357">MCKGVKILERIAESFFFKVGEQLVDYAHNTVKNIKDFKSTLDSLQRNLKSLSTRAFDVEEEIKNVEKSGKKKRKREVENWLSEVQTIEIEFLELENEVQSRGFISRFLGGDRAAKLNQRVDELVEQSRHFGELLLDTYVTRGEEFLTTMLVGDAFEENLGRIWEFLVIDKVSIIGIYGMGGVGKTTLMKHINNQLLDETQECVIWVTVSQEFSIKTIQEKIAHDLRLNLSNVYDEDKRAAKLHEELSLRKNIVLIFDDVWKNINLEKVGDPLRVEGCRLVITTRSLEVCRQIGCKEVIAIKSLSTNEAWNLFSEKLGQETILAQEVEEVAKSMMKVCDGLPLGIVTVAGSMKGETAIHVWRNALAELQKSVMGQDEMEKQMHDLVRAMALKISEGKTMALAGHHLKEIPNEEEWVKDLEKISLMSNNIAEIPPGMCPNCPKISTALLLGGCVELVYVPYLGKLKALKELDLSCTAIREVPQGMENLTNLKYLSMIGAKYLVRLPANLLQNFPCIQRLYLPDQIEARLEENDKLKNLEEFQGRVKDVCDFDRFIRSRQNRARGTFYHIQVGLTYNRVILHRHELQKGEEKDVTTMSSAHDILIFHQCKGLSKSLLDDFSRLDDPTSFKDLRISNSRGIECILPREQLMTTKQLEPPIFSNLEKIVLWELPDFMCLIKKQETIRGAVLFVYPLHTAFSSLKYLTICKCNKMKKLGLPVSEFPNLEILSVQFCDEVEEIIQVTEENDVVCLPKLKEMYLILLPRLKIICKKTMDCRSIELLHLEECPQLKKLPLSFPPSTTIETLKEIWVPEDEKEWWESMELMQPNHHHLLQPFLRFWN</sequence>
<evidence type="ECO:0000256" key="3">
    <source>
        <dbReference type="ARBA" id="ARBA00022821"/>
    </source>
</evidence>
<evidence type="ECO:0000259" key="7">
    <source>
        <dbReference type="Pfam" id="PF23247"/>
    </source>
</evidence>
<evidence type="ECO:0000256" key="5">
    <source>
        <dbReference type="SAM" id="Coils"/>
    </source>
</evidence>
<keyword evidence="4" id="KW-0067">ATP-binding</keyword>
<dbReference type="Proteomes" id="UP001318860">
    <property type="component" value="Unassembled WGS sequence"/>
</dbReference>
<keyword evidence="9" id="KW-1185">Reference proteome</keyword>
<feature type="domain" description="NB-ARC" evidence="6">
    <location>
        <begin position="156"/>
        <end position="319"/>
    </location>
</feature>
<evidence type="ECO:0000259" key="6">
    <source>
        <dbReference type="Pfam" id="PF00931"/>
    </source>
</evidence>
<dbReference type="InterPro" id="IPR027417">
    <property type="entry name" value="P-loop_NTPase"/>
</dbReference>
<evidence type="ECO:0000256" key="4">
    <source>
        <dbReference type="ARBA" id="ARBA00022840"/>
    </source>
</evidence>
<feature type="coiled-coil region" evidence="5">
    <location>
        <begin position="34"/>
        <end position="97"/>
    </location>
</feature>
<proteinExistence type="inferred from homology"/>
<organism evidence="8 9">
    <name type="scientific">Rehmannia glutinosa</name>
    <name type="common">Chinese foxglove</name>
    <dbReference type="NCBI Taxonomy" id="99300"/>
    <lineage>
        <taxon>Eukaryota</taxon>
        <taxon>Viridiplantae</taxon>
        <taxon>Streptophyta</taxon>
        <taxon>Embryophyta</taxon>
        <taxon>Tracheophyta</taxon>
        <taxon>Spermatophyta</taxon>
        <taxon>Magnoliopsida</taxon>
        <taxon>eudicotyledons</taxon>
        <taxon>Gunneridae</taxon>
        <taxon>Pentapetalae</taxon>
        <taxon>asterids</taxon>
        <taxon>lamiids</taxon>
        <taxon>Lamiales</taxon>
        <taxon>Orobanchaceae</taxon>
        <taxon>Rehmannieae</taxon>
        <taxon>Rehmannia</taxon>
    </lineage>
</organism>
<comment type="similarity">
    <text evidence="1">Belongs to the disease resistance NB-LRR family.</text>
</comment>
<evidence type="ECO:0000313" key="8">
    <source>
        <dbReference type="EMBL" id="KAK6153471.1"/>
    </source>
</evidence>
<protein>
    <recommendedName>
        <fullName evidence="10">Disease resistance protein</fullName>
    </recommendedName>
</protein>
<feature type="domain" description="Disease resistance protein At4g27190-like leucine-rich repeats" evidence="7">
    <location>
        <begin position="693"/>
        <end position="797"/>
    </location>
</feature>
<name>A0ABR0X1J0_REHGL</name>
<dbReference type="PANTHER" id="PTHR33463:SF187">
    <property type="entry name" value="AND NB-ARC DOMAIN DISEASE RESISTANCE PROTEIN, PUTATIVE-RELATED"/>
    <property type="match status" value="1"/>
</dbReference>
<gene>
    <name evidence="8" type="ORF">DH2020_013110</name>
</gene>
<dbReference type="InterPro" id="IPR042197">
    <property type="entry name" value="Apaf_helical"/>
</dbReference>
<evidence type="ECO:0000256" key="1">
    <source>
        <dbReference type="ARBA" id="ARBA00008894"/>
    </source>
</evidence>
<dbReference type="SUPFAM" id="SSF52540">
    <property type="entry name" value="P-loop containing nucleoside triphosphate hydrolases"/>
    <property type="match status" value="1"/>
</dbReference>
<keyword evidence="2" id="KW-0433">Leucine-rich repeat</keyword>
<reference evidence="8 9" key="1">
    <citation type="journal article" date="2021" name="Comput. Struct. Biotechnol. J.">
        <title>De novo genome assembly of the potent medicinal plant Rehmannia glutinosa using nanopore technology.</title>
        <authorList>
            <person name="Ma L."/>
            <person name="Dong C."/>
            <person name="Song C."/>
            <person name="Wang X."/>
            <person name="Zheng X."/>
            <person name="Niu Y."/>
            <person name="Chen S."/>
            <person name="Feng W."/>
        </authorList>
    </citation>
    <scope>NUCLEOTIDE SEQUENCE [LARGE SCALE GENOMIC DNA]</scope>
    <source>
        <strain evidence="8">DH-2019</strain>
    </source>
</reference>
<dbReference type="SUPFAM" id="SSF52058">
    <property type="entry name" value="L domain-like"/>
    <property type="match status" value="1"/>
</dbReference>
<dbReference type="InterPro" id="IPR032675">
    <property type="entry name" value="LRR_dom_sf"/>
</dbReference>
<dbReference type="EMBL" id="JABTTQ020000006">
    <property type="protein sequence ID" value="KAK6153471.1"/>
    <property type="molecule type" value="Genomic_DNA"/>
</dbReference>
<dbReference type="Pfam" id="PF23247">
    <property type="entry name" value="LRR_RPS2"/>
    <property type="match status" value="1"/>
</dbReference>
<dbReference type="Gene3D" id="3.80.10.10">
    <property type="entry name" value="Ribonuclease Inhibitor"/>
    <property type="match status" value="1"/>
</dbReference>
<dbReference type="InterPro" id="IPR002182">
    <property type="entry name" value="NB-ARC"/>
</dbReference>
<keyword evidence="3" id="KW-0611">Plant defense</keyword>
<evidence type="ECO:0008006" key="10">
    <source>
        <dbReference type="Google" id="ProtNLM"/>
    </source>
</evidence>
<dbReference type="InterPro" id="IPR057135">
    <property type="entry name" value="At4g27190-like_LRR"/>
</dbReference>
<keyword evidence="5" id="KW-0175">Coiled coil</keyword>
<dbReference type="InterPro" id="IPR050905">
    <property type="entry name" value="Plant_NBS-LRR"/>
</dbReference>
<accession>A0ABR0X1J0</accession>
<dbReference type="Pfam" id="PF00931">
    <property type="entry name" value="NB-ARC"/>
    <property type="match status" value="1"/>
</dbReference>
<dbReference type="PANTHER" id="PTHR33463">
    <property type="entry name" value="NB-ARC DOMAIN-CONTAINING PROTEIN-RELATED"/>
    <property type="match status" value="1"/>
</dbReference>
<evidence type="ECO:0000313" key="9">
    <source>
        <dbReference type="Proteomes" id="UP001318860"/>
    </source>
</evidence>
<comment type="caution">
    <text evidence="8">The sequence shown here is derived from an EMBL/GenBank/DDBJ whole genome shotgun (WGS) entry which is preliminary data.</text>
</comment>
<dbReference type="Gene3D" id="3.40.50.300">
    <property type="entry name" value="P-loop containing nucleotide triphosphate hydrolases"/>
    <property type="match status" value="1"/>
</dbReference>
<dbReference type="Gene3D" id="1.10.8.430">
    <property type="entry name" value="Helical domain of apoptotic protease-activating factors"/>
    <property type="match status" value="1"/>
</dbReference>
<keyword evidence="4" id="KW-0547">Nucleotide-binding</keyword>